<gene>
    <name evidence="2" type="ORF">L596_030890</name>
</gene>
<keyword evidence="3" id="KW-1185">Reference proteome</keyword>
<reference evidence="2 3" key="1">
    <citation type="journal article" date="2015" name="Genome Biol.">
        <title>Comparative genomics of Steinernema reveals deeply conserved gene regulatory networks.</title>
        <authorList>
            <person name="Dillman A.R."/>
            <person name="Macchietto M."/>
            <person name="Porter C.F."/>
            <person name="Rogers A."/>
            <person name="Williams B."/>
            <person name="Antoshechkin I."/>
            <person name="Lee M.M."/>
            <person name="Goodwin Z."/>
            <person name="Lu X."/>
            <person name="Lewis E.E."/>
            <person name="Goodrich-Blair H."/>
            <person name="Stock S.P."/>
            <person name="Adams B.J."/>
            <person name="Sternberg P.W."/>
            <person name="Mortazavi A."/>
        </authorList>
    </citation>
    <scope>NUCLEOTIDE SEQUENCE [LARGE SCALE GENOMIC DNA]</scope>
    <source>
        <strain evidence="2 3">ALL</strain>
    </source>
</reference>
<comment type="caution">
    <text evidence="2">The sequence shown here is derived from an EMBL/GenBank/DDBJ whole genome shotgun (WGS) entry which is preliminary data.</text>
</comment>
<sequence length="173" mass="19246">MSDSKNPFNEKPSNPPPSEISETKPGGEKKQTSINPFDERESRGISVESDVSVKSTDTPMKQPHDDEAPKWTKPFDEDYGEERGVDVEIVRSTSDRLQSQLQNYVRLSNSSSVISSQKGRFSITSDKLSEVNLDKNLVSKKSKANGSKANGDTFLSFRAYILFASVRRTPKLA</sequence>
<feature type="compositionally biased region" description="Basic and acidic residues" evidence="1">
    <location>
        <begin position="21"/>
        <end position="43"/>
    </location>
</feature>
<feature type="region of interest" description="Disordered" evidence="1">
    <location>
        <begin position="1"/>
        <end position="79"/>
    </location>
</feature>
<organism evidence="2 3">
    <name type="scientific">Steinernema carpocapsae</name>
    <name type="common">Entomopathogenic nematode</name>
    <dbReference type="NCBI Taxonomy" id="34508"/>
    <lineage>
        <taxon>Eukaryota</taxon>
        <taxon>Metazoa</taxon>
        <taxon>Ecdysozoa</taxon>
        <taxon>Nematoda</taxon>
        <taxon>Chromadorea</taxon>
        <taxon>Rhabditida</taxon>
        <taxon>Tylenchina</taxon>
        <taxon>Panagrolaimomorpha</taxon>
        <taxon>Strongyloidoidea</taxon>
        <taxon>Steinernematidae</taxon>
        <taxon>Steinernema</taxon>
    </lineage>
</organism>
<accession>A0A4U5LNF3</accession>
<evidence type="ECO:0000313" key="2">
    <source>
        <dbReference type="EMBL" id="TKR57417.1"/>
    </source>
</evidence>
<proteinExistence type="predicted"/>
<dbReference type="EMBL" id="AZBU02000016">
    <property type="protein sequence ID" value="TKR57417.1"/>
    <property type="molecule type" value="Genomic_DNA"/>
</dbReference>
<reference evidence="2 3" key="2">
    <citation type="journal article" date="2019" name="G3 (Bethesda)">
        <title>Hybrid Assembly of the Genome of the Entomopathogenic Nematode Steinernema carpocapsae Identifies the X-Chromosome.</title>
        <authorList>
            <person name="Serra L."/>
            <person name="Macchietto M."/>
            <person name="Macias-Munoz A."/>
            <person name="McGill C.J."/>
            <person name="Rodriguez I.M."/>
            <person name="Rodriguez B."/>
            <person name="Murad R."/>
            <person name="Mortazavi A."/>
        </authorList>
    </citation>
    <scope>NUCLEOTIDE SEQUENCE [LARGE SCALE GENOMIC DNA]</scope>
    <source>
        <strain evidence="2 3">ALL</strain>
    </source>
</reference>
<protein>
    <submittedName>
        <fullName evidence="2">Uncharacterized protein</fullName>
    </submittedName>
</protein>
<evidence type="ECO:0000256" key="1">
    <source>
        <dbReference type="SAM" id="MobiDB-lite"/>
    </source>
</evidence>
<feature type="compositionally biased region" description="Basic and acidic residues" evidence="1">
    <location>
        <begin position="62"/>
        <end position="79"/>
    </location>
</feature>
<evidence type="ECO:0000313" key="3">
    <source>
        <dbReference type="Proteomes" id="UP000298663"/>
    </source>
</evidence>
<name>A0A4U5LNF3_STECR</name>
<dbReference type="AlphaFoldDB" id="A0A4U5LNF3"/>
<dbReference type="Proteomes" id="UP000298663">
    <property type="component" value="Unassembled WGS sequence"/>
</dbReference>